<protein>
    <submittedName>
        <fullName evidence="2">Uncharacterized protein</fullName>
    </submittedName>
</protein>
<dbReference type="AlphaFoldDB" id="A0A0F8XXX0"/>
<keyword evidence="1" id="KW-0175">Coiled coil</keyword>
<gene>
    <name evidence="2" type="ORF">LCGC14_2888880</name>
</gene>
<accession>A0A0F8XXX0</accession>
<dbReference type="EMBL" id="LAZR01056558">
    <property type="protein sequence ID" value="KKK73932.1"/>
    <property type="molecule type" value="Genomic_DNA"/>
</dbReference>
<organism evidence="2">
    <name type="scientific">marine sediment metagenome</name>
    <dbReference type="NCBI Taxonomy" id="412755"/>
    <lineage>
        <taxon>unclassified sequences</taxon>
        <taxon>metagenomes</taxon>
        <taxon>ecological metagenomes</taxon>
    </lineage>
</organism>
<proteinExistence type="predicted"/>
<evidence type="ECO:0000256" key="1">
    <source>
        <dbReference type="SAM" id="Coils"/>
    </source>
</evidence>
<sequence length="127" mass="14219">MPEDARVTDVQVAVDQIKNLLDGRSSLRSQALTSILTALLATLKAGIRWERDRAEQAEAAVAQAREELRTEALVQARLRRSWDDAEAEKRKARAITEKAIRLAKAYGEALGDKATRRVCEQFEQDEA</sequence>
<feature type="non-terminal residue" evidence="2">
    <location>
        <position position="127"/>
    </location>
</feature>
<evidence type="ECO:0000313" key="2">
    <source>
        <dbReference type="EMBL" id="KKK73932.1"/>
    </source>
</evidence>
<comment type="caution">
    <text evidence="2">The sequence shown here is derived from an EMBL/GenBank/DDBJ whole genome shotgun (WGS) entry which is preliminary data.</text>
</comment>
<feature type="coiled-coil region" evidence="1">
    <location>
        <begin position="47"/>
        <end position="74"/>
    </location>
</feature>
<reference evidence="2" key="1">
    <citation type="journal article" date="2015" name="Nature">
        <title>Complex archaea that bridge the gap between prokaryotes and eukaryotes.</title>
        <authorList>
            <person name="Spang A."/>
            <person name="Saw J.H."/>
            <person name="Jorgensen S.L."/>
            <person name="Zaremba-Niedzwiedzka K."/>
            <person name="Martijn J."/>
            <person name="Lind A.E."/>
            <person name="van Eijk R."/>
            <person name="Schleper C."/>
            <person name="Guy L."/>
            <person name="Ettema T.J."/>
        </authorList>
    </citation>
    <scope>NUCLEOTIDE SEQUENCE</scope>
</reference>
<name>A0A0F8XXX0_9ZZZZ</name>